<evidence type="ECO:0000256" key="11">
    <source>
        <dbReference type="SAM" id="Phobius"/>
    </source>
</evidence>
<evidence type="ECO:0000256" key="7">
    <source>
        <dbReference type="ARBA" id="ARBA00023170"/>
    </source>
</evidence>
<name>A0AAD8BSI9_BIOPF</name>
<comment type="caution">
    <text evidence="9">Lacks conserved residue(s) required for the propagation of feature annotation.</text>
</comment>
<dbReference type="CDD" id="cd00112">
    <property type="entry name" value="LDLa"/>
    <property type="match status" value="5"/>
</dbReference>
<dbReference type="PRINTS" id="PR00261">
    <property type="entry name" value="LDLRECEPTOR"/>
</dbReference>
<keyword evidence="5 11" id="KW-0472">Membrane</keyword>
<keyword evidence="6 9" id="KW-1015">Disulfide bond</keyword>
<feature type="compositionally biased region" description="Polar residues" evidence="10">
    <location>
        <begin position="102"/>
        <end position="115"/>
    </location>
</feature>
<evidence type="ECO:0000256" key="1">
    <source>
        <dbReference type="ARBA" id="ARBA00004167"/>
    </source>
</evidence>
<evidence type="ECO:0000256" key="6">
    <source>
        <dbReference type="ARBA" id="ARBA00023157"/>
    </source>
</evidence>
<feature type="compositionally biased region" description="Polar residues" evidence="10">
    <location>
        <begin position="55"/>
        <end position="72"/>
    </location>
</feature>
<accession>A0AAD8BSI9</accession>
<organism evidence="12 13">
    <name type="scientific">Biomphalaria pfeifferi</name>
    <name type="common">Bloodfluke planorb</name>
    <name type="synonym">Freshwater snail</name>
    <dbReference type="NCBI Taxonomy" id="112525"/>
    <lineage>
        <taxon>Eukaryota</taxon>
        <taxon>Metazoa</taxon>
        <taxon>Spiralia</taxon>
        <taxon>Lophotrochozoa</taxon>
        <taxon>Mollusca</taxon>
        <taxon>Gastropoda</taxon>
        <taxon>Heterobranchia</taxon>
        <taxon>Euthyneura</taxon>
        <taxon>Panpulmonata</taxon>
        <taxon>Hygrophila</taxon>
        <taxon>Lymnaeoidea</taxon>
        <taxon>Planorbidae</taxon>
        <taxon>Biomphalaria</taxon>
    </lineage>
</organism>
<comment type="caution">
    <text evidence="12">The sequence shown here is derived from an EMBL/GenBank/DDBJ whole genome shotgun (WGS) entry which is preliminary data.</text>
</comment>
<dbReference type="GO" id="GO:0043235">
    <property type="term" value="C:receptor complex"/>
    <property type="evidence" value="ECO:0007669"/>
    <property type="project" value="TreeGrafter"/>
</dbReference>
<reference evidence="12" key="1">
    <citation type="journal article" date="2023" name="PLoS Negl. Trop. Dis.">
        <title>A genome sequence for Biomphalaria pfeifferi, the major vector snail for the human-infecting parasite Schistosoma mansoni.</title>
        <authorList>
            <person name="Bu L."/>
            <person name="Lu L."/>
            <person name="Laidemitt M.R."/>
            <person name="Zhang S.M."/>
            <person name="Mutuku M."/>
            <person name="Mkoji G."/>
            <person name="Steinauer M."/>
            <person name="Loker E.S."/>
        </authorList>
    </citation>
    <scope>NUCLEOTIDE SEQUENCE</scope>
    <source>
        <strain evidence="12">KasaAsao</strain>
    </source>
</reference>
<feature type="region of interest" description="Disordered" evidence="10">
    <location>
        <begin position="40"/>
        <end position="77"/>
    </location>
</feature>
<evidence type="ECO:0000256" key="2">
    <source>
        <dbReference type="ARBA" id="ARBA00022692"/>
    </source>
</evidence>
<keyword evidence="3" id="KW-0677">Repeat</keyword>
<dbReference type="GO" id="GO:0005886">
    <property type="term" value="C:plasma membrane"/>
    <property type="evidence" value="ECO:0007669"/>
    <property type="project" value="TreeGrafter"/>
</dbReference>
<dbReference type="InterPro" id="IPR051221">
    <property type="entry name" value="LDLR-related"/>
</dbReference>
<keyword evidence="7 12" id="KW-0675">Receptor</keyword>
<evidence type="ECO:0000256" key="5">
    <source>
        <dbReference type="ARBA" id="ARBA00023136"/>
    </source>
</evidence>
<dbReference type="EMBL" id="JASAOG010000039">
    <property type="protein sequence ID" value="KAK0059851.1"/>
    <property type="molecule type" value="Genomic_DNA"/>
</dbReference>
<keyword evidence="4 11" id="KW-1133">Transmembrane helix</keyword>
<keyword evidence="13" id="KW-1185">Reference proteome</keyword>
<evidence type="ECO:0000256" key="9">
    <source>
        <dbReference type="PROSITE-ProRule" id="PRU00124"/>
    </source>
</evidence>
<evidence type="ECO:0000256" key="3">
    <source>
        <dbReference type="ARBA" id="ARBA00022737"/>
    </source>
</evidence>
<sequence>MSDCMCIDTYRRTCGIKMKIAVAVICIVIFITAETLASSYKTRPRTGRSDPTIRPATSRSDPTIRPVTSRSDPTIRPVATRSPYLSWLKAKSRGNPARWLRPSSTQGVYERTTQGHVGVTHRDSTTKKSHLSFVISSQQHVSVPKDQNVENTSQRSIATTVKQHVLTQKYAISSKPSMITSGHQAITGHRVVTNEHNMATAQRHETTYQHPKPSSTSRSVDLNITVFNRTADANSNQIVKPTPAPIVPSCSNCLYFQCDDGAIVPGLACNGIKDCTDGSDELGAKGLSCSDVKVQCDTYICVNLYTVTLIPQLCNPNFSKEYIIVTEINSISNTTPTAVYEISTEITDPRVQSCSNTSFFQCNDGSMVVGLACDGIDDCFDGSDEFGGLECADVKMQCTKDTCVNQFMITNFAQRCSPISTTEASSCDDESMFLCDDKLYCVVASSKCDGVQDCNDGSDESFPHCPCQEFSCQNGNCVPNNATCNGMDDCGDRSDETCALNDLPRDCRGSFASGRFLCDDGTCIEKSKQCDGKFDCLDSSDELYSLCHPKIVTSYCGPGHFTCDNRMCIVKESVCDGTDDCGDNSDEDFCFQYYLQSENFPIYLIISVGVVGPLLLILIIIVTVCYCKRSKAKSVIYRRPPSYEASIRNIRTEHGFGNPLHELKVPVAP</sequence>
<evidence type="ECO:0000256" key="10">
    <source>
        <dbReference type="SAM" id="MobiDB-lite"/>
    </source>
</evidence>
<keyword evidence="12" id="KW-0449">Lipoprotein</keyword>
<feature type="transmembrane region" description="Helical" evidence="11">
    <location>
        <begin position="600"/>
        <end position="627"/>
    </location>
</feature>
<dbReference type="Proteomes" id="UP001233172">
    <property type="component" value="Unassembled WGS sequence"/>
</dbReference>
<feature type="disulfide bond" evidence="9">
    <location>
        <begin position="518"/>
        <end position="536"/>
    </location>
</feature>
<evidence type="ECO:0000313" key="13">
    <source>
        <dbReference type="Proteomes" id="UP001233172"/>
    </source>
</evidence>
<dbReference type="PROSITE" id="PS01209">
    <property type="entry name" value="LDLRA_1"/>
    <property type="match status" value="3"/>
</dbReference>
<dbReference type="SMART" id="SM00192">
    <property type="entry name" value="LDLa"/>
    <property type="match status" value="6"/>
</dbReference>
<feature type="transmembrane region" description="Helical" evidence="11">
    <location>
        <begin position="20"/>
        <end position="40"/>
    </location>
</feature>
<dbReference type="InterPro" id="IPR036055">
    <property type="entry name" value="LDL_receptor-like_sf"/>
</dbReference>
<gene>
    <name evidence="12" type="ORF">Bpfe_010710</name>
</gene>
<dbReference type="PANTHER" id="PTHR22722">
    <property type="entry name" value="LOW-DENSITY LIPOPROTEIN RECEPTOR-RELATED PROTEIN 2-RELATED"/>
    <property type="match status" value="1"/>
</dbReference>
<evidence type="ECO:0000256" key="4">
    <source>
        <dbReference type="ARBA" id="ARBA00022989"/>
    </source>
</evidence>
<reference evidence="12" key="2">
    <citation type="submission" date="2023-04" db="EMBL/GenBank/DDBJ databases">
        <authorList>
            <person name="Bu L."/>
            <person name="Lu L."/>
            <person name="Laidemitt M.R."/>
            <person name="Zhang S.M."/>
            <person name="Mutuku M."/>
            <person name="Mkoji G."/>
            <person name="Steinauer M."/>
            <person name="Loker E.S."/>
        </authorList>
    </citation>
    <scope>NUCLEOTIDE SEQUENCE</scope>
    <source>
        <strain evidence="12">KasaAsao</strain>
        <tissue evidence="12">Whole Snail</tissue>
    </source>
</reference>
<dbReference type="InterPro" id="IPR002172">
    <property type="entry name" value="LDrepeatLR_classA_rpt"/>
</dbReference>
<feature type="disulfide bond" evidence="9">
    <location>
        <begin position="563"/>
        <end position="581"/>
    </location>
</feature>
<feature type="disulfide bond" evidence="9">
    <location>
        <begin position="575"/>
        <end position="590"/>
    </location>
</feature>
<protein>
    <submittedName>
        <fullName evidence="12">Low-density lipoprotein receptor-related protein-like isoform X1</fullName>
    </submittedName>
</protein>
<comment type="subcellular location">
    <subcellularLocation>
        <location evidence="1">Membrane</location>
        <topology evidence="1">Single-pass membrane protein</topology>
    </subcellularLocation>
</comment>
<evidence type="ECO:0000313" key="12">
    <source>
        <dbReference type="EMBL" id="KAK0059851.1"/>
    </source>
</evidence>
<dbReference type="Gene3D" id="4.10.400.10">
    <property type="entry name" value="Low-density Lipoprotein Receptor"/>
    <property type="match status" value="5"/>
</dbReference>
<feature type="region of interest" description="Disordered" evidence="10">
    <location>
        <begin position="95"/>
        <end position="116"/>
    </location>
</feature>
<dbReference type="SUPFAM" id="SSF57424">
    <property type="entry name" value="LDL receptor-like module"/>
    <property type="match status" value="6"/>
</dbReference>
<dbReference type="Pfam" id="PF00057">
    <property type="entry name" value="Ldl_recept_a"/>
    <property type="match status" value="3"/>
</dbReference>
<dbReference type="InterPro" id="IPR023415">
    <property type="entry name" value="LDLR_class-A_CS"/>
</dbReference>
<proteinExistence type="predicted"/>
<feature type="disulfide bond" evidence="9">
    <location>
        <begin position="556"/>
        <end position="568"/>
    </location>
</feature>
<keyword evidence="2 11" id="KW-0812">Transmembrane</keyword>
<feature type="disulfide bond" evidence="9">
    <location>
        <begin position="465"/>
        <end position="477"/>
    </location>
</feature>
<keyword evidence="8" id="KW-0325">Glycoprotein</keyword>
<dbReference type="PROSITE" id="PS50068">
    <property type="entry name" value="LDLRA_2"/>
    <property type="match status" value="6"/>
</dbReference>
<dbReference type="AlphaFoldDB" id="A0AAD8BSI9"/>
<evidence type="ECO:0000256" key="8">
    <source>
        <dbReference type="ARBA" id="ARBA00023180"/>
    </source>
</evidence>
<feature type="disulfide bond" evidence="9">
    <location>
        <begin position="472"/>
        <end position="490"/>
    </location>
</feature>